<feature type="transmembrane region" description="Helical" evidence="7">
    <location>
        <begin position="114"/>
        <end position="140"/>
    </location>
</feature>
<proteinExistence type="inferred from homology"/>
<evidence type="ECO:0000256" key="6">
    <source>
        <dbReference type="ARBA" id="ARBA00023136"/>
    </source>
</evidence>
<evidence type="ECO:0000256" key="5">
    <source>
        <dbReference type="ARBA" id="ARBA00022989"/>
    </source>
</evidence>
<comment type="similarity">
    <text evidence="2 7">Belongs to the UPF0056 (MarC) family.</text>
</comment>
<dbReference type="EMBL" id="CP024847">
    <property type="protein sequence ID" value="AUR52137.1"/>
    <property type="molecule type" value="Genomic_DNA"/>
</dbReference>
<accession>A0A2I7N6N2</accession>
<keyword evidence="6 7" id="KW-0472">Membrane</keyword>
<evidence type="ECO:0000256" key="4">
    <source>
        <dbReference type="ARBA" id="ARBA00022692"/>
    </source>
</evidence>
<dbReference type="AlphaFoldDB" id="A0A2I7N6N2"/>
<dbReference type="PANTHER" id="PTHR33508">
    <property type="entry name" value="UPF0056 MEMBRANE PROTEIN YHCE"/>
    <property type="match status" value="1"/>
</dbReference>
<dbReference type="NCBIfam" id="TIGR00427">
    <property type="entry name" value="NAAT family transporter"/>
    <property type="match status" value="1"/>
</dbReference>
<feature type="transmembrane region" description="Helical" evidence="7">
    <location>
        <begin position="189"/>
        <end position="213"/>
    </location>
</feature>
<dbReference type="PANTHER" id="PTHR33508:SF1">
    <property type="entry name" value="UPF0056 MEMBRANE PROTEIN YHCE"/>
    <property type="match status" value="1"/>
</dbReference>
<sequence length="216" mass="23493">MQINYNLTFQHFLIGIFAVANNFPAIGPFLQICRGLSLRQQHRLCKIATLTSLIVMMTALIAGQGILEFFGISIEAFRIAGGVLLGVSGMNMLNSQPLDTNDKINHHPDSYSKIIPQVIIPVAIPLTTGAGTISTIIIFADEIGRDWYALAMLILAILVSTVMIYVIFRYSTRLLDLLGKLGMNVLIKVVGLFTLALGVQFILQGVASAFPALGMK</sequence>
<feature type="transmembrane region" description="Helical" evidence="7">
    <location>
        <begin position="146"/>
        <end position="168"/>
    </location>
</feature>
<organism evidence="8 9">
    <name type="scientific">Aquella oligotrophica</name>
    <dbReference type="NCBI Taxonomy" id="2067065"/>
    <lineage>
        <taxon>Bacteria</taxon>
        <taxon>Pseudomonadati</taxon>
        <taxon>Pseudomonadota</taxon>
        <taxon>Betaproteobacteria</taxon>
        <taxon>Neisseriales</taxon>
        <taxon>Neisseriaceae</taxon>
        <taxon>Aquella</taxon>
    </lineage>
</organism>
<evidence type="ECO:0000313" key="9">
    <source>
        <dbReference type="Proteomes" id="UP000236655"/>
    </source>
</evidence>
<evidence type="ECO:0000256" key="1">
    <source>
        <dbReference type="ARBA" id="ARBA00004651"/>
    </source>
</evidence>
<keyword evidence="4 7" id="KW-0812">Transmembrane</keyword>
<evidence type="ECO:0000256" key="3">
    <source>
        <dbReference type="ARBA" id="ARBA00022475"/>
    </source>
</evidence>
<reference evidence="9" key="1">
    <citation type="submission" date="2017-11" db="EMBL/GenBank/DDBJ databases">
        <authorList>
            <person name="Chan K.G."/>
            <person name="Lee L.S."/>
        </authorList>
    </citation>
    <scope>NUCLEOTIDE SEQUENCE [LARGE SCALE GENOMIC DNA]</scope>
    <source>
        <strain evidence="9">DSM 100970</strain>
    </source>
</reference>
<feature type="transmembrane region" description="Helical" evidence="7">
    <location>
        <begin position="69"/>
        <end position="93"/>
    </location>
</feature>
<keyword evidence="9" id="KW-1185">Reference proteome</keyword>
<gene>
    <name evidence="8" type="ORF">CUN60_07425</name>
</gene>
<dbReference type="KEGG" id="nba:CUN60_07425"/>
<feature type="transmembrane region" description="Helical" evidence="7">
    <location>
        <begin position="12"/>
        <end position="32"/>
    </location>
</feature>
<keyword evidence="5 7" id="KW-1133">Transmembrane helix</keyword>
<feature type="transmembrane region" description="Helical" evidence="7">
    <location>
        <begin position="44"/>
        <end position="63"/>
    </location>
</feature>
<dbReference type="InterPro" id="IPR002771">
    <property type="entry name" value="Multi_antbiot-R_MarC"/>
</dbReference>
<evidence type="ECO:0000256" key="7">
    <source>
        <dbReference type="RuleBase" id="RU362048"/>
    </source>
</evidence>
<dbReference type="Proteomes" id="UP000236655">
    <property type="component" value="Chromosome"/>
</dbReference>
<evidence type="ECO:0000313" key="8">
    <source>
        <dbReference type="EMBL" id="AUR52137.1"/>
    </source>
</evidence>
<dbReference type="GO" id="GO:0005886">
    <property type="term" value="C:plasma membrane"/>
    <property type="evidence" value="ECO:0007669"/>
    <property type="project" value="UniProtKB-SubCell"/>
</dbReference>
<dbReference type="OrthoDB" id="21094at2"/>
<dbReference type="RefSeq" id="WP_102951433.1">
    <property type="nucleotide sequence ID" value="NZ_CP024847.1"/>
</dbReference>
<protein>
    <recommendedName>
        <fullName evidence="7">UPF0056 membrane protein</fullName>
    </recommendedName>
</protein>
<keyword evidence="3" id="KW-1003">Cell membrane</keyword>
<dbReference type="Pfam" id="PF01914">
    <property type="entry name" value="MarC"/>
    <property type="match status" value="1"/>
</dbReference>
<name>A0A2I7N6N2_9NEIS</name>
<comment type="subcellular location">
    <subcellularLocation>
        <location evidence="1 7">Cell membrane</location>
        <topology evidence="1 7">Multi-pass membrane protein</topology>
    </subcellularLocation>
</comment>
<evidence type="ECO:0000256" key="2">
    <source>
        <dbReference type="ARBA" id="ARBA00009784"/>
    </source>
</evidence>